<evidence type="ECO:0000313" key="16">
    <source>
        <dbReference type="Proteomes" id="UP000031561"/>
    </source>
</evidence>
<dbReference type="InterPro" id="IPR014729">
    <property type="entry name" value="Rossmann-like_a/b/a_fold"/>
</dbReference>
<keyword evidence="9 13" id="KW-0067">ATP-binding</keyword>
<dbReference type="InterPro" id="IPR015273">
    <property type="entry name" value="Cys-tRNA-synt_Ia_DALR"/>
</dbReference>
<dbReference type="PANTHER" id="PTHR10890">
    <property type="entry name" value="CYSTEINYL-TRNA SYNTHETASE"/>
    <property type="match status" value="1"/>
</dbReference>
<dbReference type="GO" id="GO:0006423">
    <property type="term" value="P:cysteinyl-tRNA aminoacylation"/>
    <property type="evidence" value="ECO:0007669"/>
    <property type="project" value="UniProtKB-UniRule"/>
</dbReference>
<dbReference type="Gene3D" id="1.20.120.1910">
    <property type="entry name" value="Cysteine-tRNA ligase, C-terminal anti-codon recognition domain"/>
    <property type="match status" value="1"/>
</dbReference>
<comment type="similarity">
    <text evidence="2 13">Belongs to the class-I aminoacyl-tRNA synthetase family.</text>
</comment>
<dbReference type="AlphaFoldDB" id="A0ABD4SZ07"/>
<comment type="catalytic activity">
    <reaction evidence="12 13">
        <text>tRNA(Cys) + L-cysteine + ATP = L-cysteinyl-tRNA(Cys) + AMP + diphosphate</text>
        <dbReference type="Rhea" id="RHEA:17773"/>
        <dbReference type="Rhea" id="RHEA-COMP:9661"/>
        <dbReference type="Rhea" id="RHEA-COMP:9679"/>
        <dbReference type="ChEBI" id="CHEBI:30616"/>
        <dbReference type="ChEBI" id="CHEBI:33019"/>
        <dbReference type="ChEBI" id="CHEBI:35235"/>
        <dbReference type="ChEBI" id="CHEBI:78442"/>
        <dbReference type="ChEBI" id="CHEBI:78517"/>
        <dbReference type="ChEBI" id="CHEBI:456215"/>
        <dbReference type="EC" id="6.1.1.16"/>
    </reaction>
</comment>
<dbReference type="Proteomes" id="UP000031561">
    <property type="component" value="Unassembled WGS sequence"/>
</dbReference>
<evidence type="ECO:0000256" key="12">
    <source>
        <dbReference type="ARBA" id="ARBA00047398"/>
    </source>
</evidence>
<evidence type="ECO:0000256" key="1">
    <source>
        <dbReference type="ARBA" id="ARBA00004496"/>
    </source>
</evidence>
<dbReference type="Pfam" id="PF01406">
    <property type="entry name" value="tRNA-synt_1e"/>
    <property type="match status" value="1"/>
</dbReference>
<dbReference type="PANTHER" id="PTHR10890:SF3">
    <property type="entry name" value="CYSTEINE--TRNA LIGASE, CYTOPLASMIC"/>
    <property type="match status" value="1"/>
</dbReference>
<dbReference type="InterPro" id="IPR015803">
    <property type="entry name" value="Cys-tRNA-ligase"/>
</dbReference>
<dbReference type="InterPro" id="IPR032678">
    <property type="entry name" value="tRNA-synt_1_cat_dom"/>
</dbReference>
<dbReference type="Gene3D" id="3.40.50.620">
    <property type="entry name" value="HUPs"/>
    <property type="match status" value="1"/>
</dbReference>
<dbReference type="InterPro" id="IPR056411">
    <property type="entry name" value="CysS_C"/>
</dbReference>
<proteinExistence type="inferred from homology"/>
<dbReference type="SUPFAM" id="SSF47323">
    <property type="entry name" value="Anticodon-binding domain of a subclass of class I aminoacyl-tRNA synthetases"/>
    <property type="match status" value="1"/>
</dbReference>
<accession>A0ABD4SZ07</accession>
<evidence type="ECO:0000256" key="3">
    <source>
        <dbReference type="ARBA" id="ARBA00011245"/>
    </source>
</evidence>
<keyword evidence="11 13" id="KW-0030">Aminoacyl-tRNA synthetase</keyword>
<dbReference type="SMART" id="SM00840">
    <property type="entry name" value="DALR_2"/>
    <property type="match status" value="1"/>
</dbReference>
<evidence type="ECO:0000256" key="11">
    <source>
        <dbReference type="ARBA" id="ARBA00023146"/>
    </source>
</evidence>
<dbReference type="HAMAP" id="MF_00041">
    <property type="entry name" value="Cys_tRNA_synth"/>
    <property type="match status" value="1"/>
</dbReference>
<feature type="short sequence motif" description="'HIGH' region" evidence="13">
    <location>
        <begin position="31"/>
        <end position="41"/>
    </location>
</feature>
<keyword evidence="8 13" id="KW-0862">Zinc</keyword>
<dbReference type="SUPFAM" id="SSF52374">
    <property type="entry name" value="Nucleotidylyl transferase"/>
    <property type="match status" value="1"/>
</dbReference>
<dbReference type="PRINTS" id="PR00983">
    <property type="entry name" value="TRNASYNTHCYS"/>
</dbReference>
<evidence type="ECO:0000256" key="5">
    <source>
        <dbReference type="ARBA" id="ARBA00022598"/>
    </source>
</evidence>
<dbReference type="GO" id="GO:0004817">
    <property type="term" value="F:cysteine-tRNA ligase activity"/>
    <property type="evidence" value="ECO:0007669"/>
    <property type="project" value="UniProtKB-UniRule"/>
</dbReference>
<evidence type="ECO:0000256" key="2">
    <source>
        <dbReference type="ARBA" id="ARBA00005594"/>
    </source>
</evidence>
<comment type="subunit">
    <text evidence="3 13">Monomer.</text>
</comment>
<evidence type="ECO:0000256" key="4">
    <source>
        <dbReference type="ARBA" id="ARBA00022490"/>
    </source>
</evidence>
<dbReference type="EC" id="6.1.1.16" evidence="13"/>
<dbReference type="Pfam" id="PF09190">
    <property type="entry name" value="DALR_2"/>
    <property type="match status" value="1"/>
</dbReference>
<feature type="short sequence motif" description="'KMSKS' region" evidence="13">
    <location>
        <begin position="272"/>
        <end position="276"/>
    </location>
</feature>
<gene>
    <name evidence="13 15" type="primary">cysS</name>
    <name evidence="15" type="ORF">QQ91_0001520</name>
</gene>
<dbReference type="EMBL" id="JTHE03000009">
    <property type="protein sequence ID" value="MCM1981509.1"/>
    <property type="molecule type" value="Genomic_DNA"/>
</dbReference>
<feature type="binding site" evidence="13">
    <location>
        <position position="240"/>
    </location>
    <ligand>
        <name>Zn(2+)</name>
        <dbReference type="ChEBI" id="CHEBI:29105"/>
    </ligand>
</feature>
<dbReference type="RefSeq" id="WP_166279199.1">
    <property type="nucleotide sequence ID" value="NZ_JTHE03000009.1"/>
</dbReference>
<keyword evidence="4 13" id="KW-0963">Cytoplasm</keyword>
<comment type="cofactor">
    <cofactor evidence="13">
        <name>Zn(2+)</name>
        <dbReference type="ChEBI" id="CHEBI:29105"/>
    </cofactor>
    <text evidence="13">Binds 1 zinc ion per subunit.</text>
</comment>
<feature type="domain" description="Cysteinyl-tRNA synthetase class Ia DALR" evidence="14">
    <location>
        <begin position="369"/>
        <end position="438"/>
    </location>
</feature>
<comment type="caution">
    <text evidence="15">The sequence shown here is derived from an EMBL/GenBank/DDBJ whole genome shotgun (WGS) entry which is preliminary data.</text>
</comment>
<keyword evidence="5 13" id="KW-0436">Ligase</keyword>
<dbReference type="NCBIfam" id="TIGR00435">
    <property type="entry name" value="cysS"/>
    <property type="match status" value="1"/>
</dbReference>
<dbReference type="CDD" id="cd00672">
    <property type="entry name" value="CysRS_core"/>
    <property type="match status" value="1"/>
</dbReference>
<comment type="subcellular location">
    <subcellularLocation>
        <location evidence="1 13">Cytoplasm</location>
    </subcellularLocation>
</comment>
<reference evidence="15 16" key="1">
    <citation type="journal article" date="2015" name="Genome Announc.">
        <title>Draft Genome Sequence of Filamentous Marine Cyanobacterium Lyngbya confervoides Strain BDU141951.</title>
        <authorList>
            <person name="Chandrababunaidu M.M."/>
            <person name="Sen D."/>
            <person name="Tripathy S."/>
        </authorList>
    </citation>
    <scope>NUCLEOTIDE SEQUENCE [LARGE SCALE GENOMIC DNA]</scope>
    <source>
        <strain evidence="15 16">BDU141951</strain>
    </source>
</reference>
<evidence type="ECO:0000256" key="13">
    <source>
        <dbReference type="HAMAP-Rule" id="MF_00041"/>
    </source>
</evidence>
<organism evidence="15 16">
    <name type="scientific">Lyngbya confervoides BDU141951</name>
    <dbReference type="NCBI Taxonomy" id="1574623"/>
    <lineage>
        <taxon>Bacteria</taxon>
        <taxon>Bacillati</taxon>
        <taxon>Cyanobacteriota</taxon>
        <taxon>Cyanophyceae</taxon>
        <taxon>Oscillatoriophycideae</taxon>
        <taxon>Oscillatoriales</taxon>
        <taxon>Microcoleaceae</taxon>
        <taxon>Lyngbya</taxon>
    </lineage>
</organism>
<dbReference type="GO" id="GO:0005737">
    <property type="term" value="C:cytoplasm"/>
    <property type="evidence" value="ECO:0007669"/>
    <property type="project" value="UniProtKB-SubCell"/>
</dbReference>
<dbReference type="GO" id="GO:0008270">
    <property type="term" value="F:zinc ion binding"/>
    <property type="evidence" value="ECO:0007669"/>
    <property type="project" value="UniProtKB-UniRule"/>
</dbReference>
<feature type="binding site" evidence="13">
    <location>
        <position position="244"/>
    </location>
    <ligand>
        <name>Zn(2+)</name>
        <dbReference type="ChEBI" id="CHEBI:29105"/>
    </ligand>
</feature>
<dbReference type="InterPro" id="IPR009080">
    <property type="entry name" value="tRNAsynth_Ia_anticodon-bd"/>
</dbReference>
<keyword evidence="10 13" id="KW-0648">Protein biosynthesis</keyword>
<sequence length="496" mass="56333">MSLRLYNSLSRQKEPLVTAEPNIVKMYCCGVTVYDYCHLGHARSYIVWDVVRRYLMWRGYKVRYVQNFTDIDDKILRRAREEHSTMEAVSEKYIQAYFEDMARLNILPADEYPRATHTLDGIKRLIHELEQQGMAYAAAGDVYYSVRKFTDYGKLSGRKLEEMQAGASGRVESSDPEASKKQDPFDFALWKAAKPDEPAWESDWGKGRPGWHIECSAMVRDRFGDSIDIHTGGADLVFPHHENEIAQSEAVTGKPLSRYWMHNGMVNVDGEKMSKSLGNFTTIRQLLDNPLPILNDTTFDPMALRLFVLQAQYRKPLDFTDEAIQAAQHSWVTIREGLLFGWNHGPQLNWPDLPPDLPKAPAESEAIDQFRRAMDDDFNTPEGLAVLFELAKTLKRNGNILKHGGQTDTPSENLYQTWLCLRELAGVLGLVAPPEIPSVQPQTGPSAEEIEALITRRQSARESKDFATADQIRDELKAQGIQLIDQPGGVTSWIRE</sequence>
<dbReference type="InterPro" id="IPR024909">
    <property type="entry name" value="Cys-tRNA/MSH_ligase"/>
</dbReference>
<dbReference type="GO" id="GO:0005524">
    <property type="term" value="F:ATP binding"/>
    <property type="evidence" value="ECO:0007669"/>
    <property type="project" value="UniProtKB-UniRule"/>
</dbReference>
<evidence type="ECO:0000256" key="10">
    <source>
        <dbReference type="ARBA" id="ARBA00022917"/>
    </source>
</evidence>
<evidence type="ECO:0000313" key="15">
    <source>
        <dbReference type="EMBL" id="MCM1981509.1"/>
    </source>
</evidence>
<feature type="binding site" evidence="13">
    <location>
        <position position="215"/>
    </location>
    <ligand>
        <name>Zn(2+)</name>
        <dbReference type="ChEBI" id="CHEBI:29105"/>
    </ligand>
</feature>
<name>A0ABD4SZ07_9CYAN</name>
<evidence type="ECO:0000259" key="14">
    <source>
        <dbReference type="SMART" id="SM00840"/>
    </source>
</evidence>
<dbReference type="Pfam" id="PF23493">
    <property type="entry name" value="CysS_C"/>
    <property type="match status" value="1"/>
</dbReference>
<evidence type="ECO:0000256" key="8">
    <source>
        <dbReference type="ARBA" id="ARBA00022833"/>
    </source>
</evidence>
<dbReference type="FunFam" id="3.40.50.620:FF:000009">
    <property type="entry name" value="Cysteine--tRNA ligase"/>
    <property type="match status" value="1"/>
</dbReference>
<evidence type="ECO:0000256" key="7">
    <source>
        <dbReference type="ARBA" id="ARBA00022741"/>
    </source>
</evidence>
<keyword evidence="16" id="KW-1185">Reference proteome</keyword>
<keyword evidence="6 13" id="KW-0479">Metal-binding</keyword>
<protein>
    <recommendedName>
        <fullName evidence="13">Cysteine--tRNA ligase</fullName>
        <ecNumber evidence="13">6.1.1.16</ecNumber>
    </recommendedName>
    <alternativeName>
        <fullName evidence="13">Cysteinyl-tRNA synthetase</fullName>
        <shortName evidence="13">CysRS</shortName>
    </alternativeName>
</protein>
<feature type="binding site" evidence="13">
    <location>
        <position position="275"/>
    </location>
    <ligand>
        <name>ATP</name>
        <dbReference type="ChEBI" id="CHEBI:30616"/>
    </ligand>
</feature>
<feature type="binding site" evidence="13">
    <location>
        <position position="29"/>
    </location>
    <ligand>
        <name>Zn(2+)</name>
        <dbReference type="ChEBI" id="CHEBI:29105"/>
    </ligand>
</feature>
<evidence type="ECO:0000256" key="9">
    <source>
        <dbReference type="ARBA" id="ARBA00022840"/>
    </source>
</evidence>
<keyword evidence="7 13" id="KW-0547">Nucleotide-binding</keyword>
<evidence type="ECO:0000256" key="6">
    <source>
        <dbReference type="ARBA" id="ARBA00022723"/>
    </source>
</evidence>